<comment type="caution">
    <text evidence="5">The sequence shown here is derived from an EMBL/GenBank/DDBJ whole genome shotgun (WGS) entry which is preliminary data.</text>
</comment>
<dbReference type="Gene3D" id="2.120.10.30">
    <property type="entry name" value="TolB, C-terminal domain"/>
    <property type="match status" value="1"/>
</dbReference>
<proteinExistence type="predicted"/>
<feature type="repeat" description="NHL" evidence="4">
    <location>
        <begin position="78"/>
        <end position="130"/>
    </location>
</feature>
<name>A0A2A4XAY5_9GAMM</name>
<keyword evidence="3" id="KW-0325">Glycoprotein</keyword>
<feature type="repeat" description="NHL" evidence="4">
    <location>
        <begin position="192"/>
        <end position="231"/>
    </location>
</feature>
<evidence type="ECO:0000256" key="4">
    <source>
        <dbReference type="PROSITE-ProRule" id="PRU00504"/>
    </source>
</evidence>
<organism evidence="5 6">
    <name type="scientific">SAR86 cluster bacterium</name>
    <dbReference type="NCBI Taxonomy" id="2030880"/>
    <lineage>
        <taxon>Bacteria</taxon>
        <taxon>Pseudomonadati</taxon>
        <taxon>Pseudomonadota</taxon>
        <taxon>Gammaproteobacteria</taxon>
        <taxon>SAR86 cluster</taxon>
    </lineage>
</organism>
<gene>
    <name evidence="5" type="ORF">COB20_04020</name>
</gene>
<accession>A0A2A4XAY5</accession>
<evidence type="ECO:0000256" key="1">
    <source>
        <dbReference type="ARBA" id="ARBA00022729"/>
    </source>
</evidence>
<dbReference type="InterPro" id="IPR001258">
    <property type="entry name" value="NHL_repeat"/>
</dbReference>
<dbReference type="Proteomes" id="UP000218767">
    <property type="component" value="Unassembled WGS sequence"/>
</dbReference>
<evidence type="ECO:0000313" key="6">
    <source>
        <dbReference type="Proteomes" id="UP000218767"/>
    </source>
</evidence>
<keyword evidence="2" id="KW-0677">Repeat</keyword>
<evidence type="ECO:0000313" key="5">
    <source>
        <dbReference type="EMBL" id="PCI79798.1"/>
    </source>
</evidence>
<evidence type="ECO:0008006" key="7">
    <source>
        <dbReference type="Google" id="ProtNLM"/>
    </source>
</evidence>
<evidence type="ECO:0000256" key="3">
    <source>
        <dbReference type="ARBA" id="ARBA00023180"/>
    </source>
</evidence>
<protein>
    <recommendedName>
        <fullName evidence="7">6-bladed beta-propeller</fullName>
    </recommendedName>
</protein>
<evidence type="ECO:0000256" key="2">
    <source>
        <dbReference type="ARBA" id="ARBA00022737"/>
    </source>
</evidence>
<dbReference type="InterPro" id="IPR011042">
    <property type="entry name" value="6-blade_b-propeller_TolB-like"/>
</dbReference>
<dbReference type="GO" id="GO:0005576">
    <property type="term" value="C:extracellular region"/>
    <property type="evidence" value="ECO:0007669"/>
    <property type="project" value="TreeGrafter"/>
</dbReference>
<dbReference type="EMBL" id="NVUL01000014">
    <property type="protein sequence ID" value="PCI79798.1"/>
    <property type="molecule type" value="Genomic_DNA"/>
</dbReference>
<dbReference type="AlphaFoldDB" id="A0A2A4XAY5"/>
<reference evidence="6" key="1">
    <citation type="submission" date="2017-08" db="EMBL/GenBank/DDBJ databases">
        <title>A dynamic microbial community with high functional redundancy inhabits the cold, oxic subseafloor aquifer.</title>
        <authorList>
            <person name="Tully B.J."/>
            <person name="Wheat C.G."/>
            <person name="Glazer B.T."/>
            <person name="Huber J.A."/>
        </authorList>
    </citation>
    <scope>NUCLEOTIDE SEQUENCE [LARGE SCALE GENOMIC DNA]</scope>
</reference>
<keyword evidence="1" id="KW-0732">Signal</keyword>
<dbReference type="PANTHER" id="PTHR10680">
    <property type="entry name" value="PEPTIDYL-GLYCINE ALPHA-AMIDATING MONOOXYGENASE"/>
    <property type="match status" value="1"/>
</dbReference>
<dbReference type="CDD" id="cd14958">
    <property type="entry name" value="NHL_PAL_like"/>
    <property type="match status" value="1"/>
</dbReference>
<feature type="repeat" description="NHL" evidence="4">
    <location>
        <begin position="137"/>
        <end position="184"/>
    </location>
</feature>
<dbReference type="Pfam" id="PF01436">
    <property type="entry name" value="NHL"/>
    <property type="match status" value="2"/>
</dbReference>
<dbReference type="PROSITE" id="PS51125">
    <property type="entry name" value="NHL"/>
    <property type="match status" value="3"/>
</dbReference>
<sequence>MLSSAALSQAYSNPYATIEGWAQLPNGRIQGAVGDLDVDPDGEHVWAVVRCDATAPDRFGNECVDSDLDPVLKFNSEGQVVESFGGGMFIWPHGIDVDADGNVWVTDAVSNARIPDGDARGHQVVKFSPTGQVLMVLGTPGESGSGPDHFNAPADVVVGDNGDVFIADGHQNDGNGRVVKFDSSGNFIMAWGKPGYAPGEFRTLHTIAVDQRGRIFVGDRSNNRLQLFTQEGEFLAQWTQFGRPSGIFFDQHDNIYVADSESDDVQNPGWEMGIRIGDANLGWVNYFIQLPTGDPRSTVGNGAEFVAADAAGNLFGGEPAPRKLQKYIRVRP</sequence>
<dbReference type="SUPFAM" id="SSF63825">
    <property type="entry name" value="YWTD domain"/>
    <property type="match status" value="1"/>
</dbReference>